<keyword evidence="3" id="KW-1185">Reference proteome</keyword>
<keyword evidence="2" id="KW-0489">Methyltransferase</keyword>
<dbReference type="EMBL" id="QGGR01000002">
    <property type="protein sequence ID" value="PWK51303.1"/>
    <property type="molecule type" value="Genomic_DNA"/>
</dbReference>
<evidence type="ECO:0000313" key="2">
    <source>
        <dbReference type="EMBL" id="PWK51303.1"/>
    </source>
</evidence>
<evidence type="ECO:0000313" key="3">
    <source>
        <dbReference type="Proteomes" id="UP000245697"/>
    </source>
</evidence>
<evidence type="ECO:0000259" key="1">
    <source>
        <dbReference type="Pfam" id="PF13649"/>
    </source>
</evidence>
<dbReference type="OrthoDB" id="8385759at2"/>
<proteinExistence type="predicted"/>
<comment type="caution">
    <text evidence="2">The sequence shown here is derived from an EMBL/GenBank/DDBJ whole genome shotgun (WGS) entry which is preliminary data.</text>
</comment>
<dbReference type="GO" id="GO:0008168">
    <property type="term" value="F:methyltransferase activity"/>
    <property type="evidence" value="ECO:0007669"/>
    <property type="project" value="UniProtKB-KW"/>
</dbReference>
<dbReference type="AlphaFoldDB" id="A0A316FSJ6"/>
<dbReference type="Proteomes" id="UP000245697">
    <property type="component" value="Unassembled WGS sequence"/>
</dbReference>
<keyword evidence="2" id="KW-0808">Transferase</keyword>
<accession>A0A316FSJ6</accession>
<reference evidence="2 3" key="1">
    <citation type="submission" date="2018-05" db="EMBL/GenBank/DDBJ databases">
        <title>Genomic Encyclopedia of Archaeal and Bacterial Type Strains, Phase II (KMG-II): from individual species to whole genera.</title>
        <authorList>
            <person name="Goeker M."/>
        </authorList>
    </citation>
    <scope>NUCLEOTIDE SEQUENCE [LARGE SCALE GENOMIC DNA]</scope>
    <source>
        <strain evidence="2 3">DSM 45184</strain>
    </source>
</reference>
<dbReference type="InterPro" id="IPR029063">
    <property type="entry name" value="SAM-dependent_MTases_sf"/>
</dbReference>
<dbReference type="Pfam" id="PF13649">
    <property type="entry name" value="Methyltransf_25"/>
    <property type="match status" value="1"/>
</dbReference>
<organism evidence="2 3">
    <name type="scientific">Actinoplanes xinjiangensis</name>
    <dbReference type="NCBI Taxonomy" id="512350"/>
    <lineage>
        <taxon>Bacteria</taxon>
        <taxon>Bacillati</taxon>
        <taxon>Actinomycetota</taxon>
        <taxon>Actinomycetes</taxon>
        <taxon>Micromonosporales</taxon>
        <taxon>Micromonosporaceae</taxon>
        <taxon>Actinoplanes</taxon>
    </lineage>
</organism>
<dbReference type="RefSeq" id="WP_109589687.1">
    <property type="nucleotide sequence ID" value="NZ_BONA01000046.1"/>
</dbReference>
<dbReference type="SUPFAM" id="SSF53335">
    <property type="entry name" value="S-adenosyl-L-methionine-dependent methyltransferases"/>
    <property type="match status" value="1"/>
</dbReference>
<protein>
    <submittedName>
        <fullName evidence="2">Methyltransferase family protein</fullName>
    </submittedName>
</protein>
<name>A0A316FSJ6_9ACTN</name>
<dbReference type="CDD" id="cd02440">
    <property type="entry name" value="AdoMet_MTases"/>
    <property type="match status" value="1"/>
</dbReference>
<dbReference type="Gene3D" id="3.40.50.150">
    <property type="entry name" value="Vaccinia Virus protein VP39"/>
    <property type="match status" value="1"/>
</dbReference>
<dbReference type="InterPro" id="IPR041698">
    <property type="entry name" value="Methyltransf_25"/>
</dbReference>
<sequence>MTDYLEINRANWDERAAPHAASPGYQVQKFVDDPAYISDVVRFDLPRLGDVSGLRGVHLQCHIGTDTISLSRLGARMTGLDFSGASLEQARSLAARAGADIPFVQSDVYAAREVLDGEFGLVFTGIGAIGWLPDIRRWARTVASLLAPGGRLFIREGHPVLWSLDYDRTDGLLSITEPYFEQKEPQIWDEPGTYVESDHEFQHTVTHEWNHGLGEIVTAVLEAGLVLTGLEEHQSVPWEALPGRMHKLDTKEWQLTEKPERLPHTYTLQARKPV</sequence>
<dbReference type="GO" id="GO:0032259">
    <property type="term" value="P:methylation"/>
    <property type="evidence" value="ECO:0007669"/>
    <property type="project" value="UniProtKB-KW"/>
</dbReference>
<feature type="domain" description="Methyltransferase" evidence="1">
    <location>
        <begin position="60"/>
        <end position="150"/>
    </location>
</feature>
<gene>
    <name evidence="2" type="ORF">BC793_102331</name>
</gene>